<dbReference type="OrthoDB" id="345168at2"/>
<keyword evidence="3" id="KW-1185">Reference proteome</keyword>
<sequence>MIELPSKNSQNGEEMKVVLGIILFSLLFVSCNEIKLVNRQDILDLLEGDGTQNGYSSSGSSNASTKSSTNNGNANGLDHYGLTDSPTGTNSYGSTGSTVGNPLGY</sequence>
<accession>A0A6H3NVM7</accession>
<evidence type="ECO:0000313" key="3">
    <source>
        <dbReference type="Proteomes" id="UP000297649"/>
    </source>
</evidence>
<dbReference type="AlphaFoldDB" id="A0A6H3NVM7"/>
<feature type="compositionally biased region" description="Low complexity" evidence="1">
    <location>
        <begin position="53"/>
        <end position="76"/>
    </location>
</feature>
<gene>
    <name evidence="2" type="ORF">EHR08_01625</name>
</gene>
<organism evidence="2 3">
    <name type="scientific">Leptospira bandrabouensis</name>
    <dbReference type="NCBI Taxonomy" id="2484903"/>
    <lineage>
        <taxon>Bacteria</taxon>
        <taxon>Pseudomonadati</taxon>
        <taxon>Spirochaetota</taxon>
        <taxon>Spirochaetia</taxon>
        <taxon>Leptospirales</taxon>
        <taxon>Leptospiraceae</taxon>
        <taxon>Leptospira</taxon>
    </lineage>
</organism>
<reference evidence="2" key="1">
    <citation type="journal article" date="2019" name="PLoS Negl. Trop. Dis.">
        <title>Revisiting the worldwide diversity of Leptospira species in the environment.</title>
        <authorList>
            <person name="Vincent A.T."/>
            <person name="Schiettekatte O."/>
            <person name="Bourhy P."/>
            <person name="Veyrier F.J."/>
            <person name="Picardeau M."/>
        </authorList>
    </citation>
    <scope>NUCLEOTIDE SEQUENCE [LARGE SCALE GENOMIC DNA]</scope>
    <source>
        <strain evidence="2">201601109</strain>
    </source>
</reference>
<dbReference type="Proteomes" id="UP000297649">
    <property type="component" value="Unassembled WGS sequence"/>
</dbReference>
<evidence type="ECO:0000313" key="2">
    <source>
        <dbReference type="EMBL" id="TGN15031.1"/>
    </source>
</evidence>
<dbReference type="RefSeq" id="WP_135744732.1">
    <property type="nucleotide sequence ID" value="NZ_JAIZBL010000001.1"/>
</dbReference>
<dbReference type="PROSITE" id="PS51257">
    <property type="entry name" value="PROKAR_LIPOPROTEIN"/>
    <property type="match status" value="1"/>
</dbReference>
<dbReference type="EMBL" id="RQHU01000005">
    <property type="protein sequence ID" value="TGN15031.1"/>
    <property type="molecule type" value="Genomic_DNA"/>
</dbReference>
<protein>
    <recommendedName>
        <fullName evidence="4">Lipoprotein</fullName>
    </recommendedName>
</protein>
<proteinExistence type="predicted"/>
<feature type="region of interest" description="Disordered" evidence="1">
    <location>
        <begin position="48"/>
        <end position="105"/>
    </location>
</feature>
<name>A0A6H3NVM7_9LEPT</name>
<evidence type="ECO:0008006" key="4">
    <source>
        <dbReference type="Google" id="ProtNLM"/>
    </source>
</evidence>
<feature type="compositionally biased region" description="Low complexity" evidence="1">
    <location>
        <begin position="85"/>
        <end position="105"/>
    </location>
</feature>
<evidence type="ECO:0000256" key="1">
    <source>
        <dbReference type="SAM" id="MobiDB-lite"/>
    </source>
</evidence>
<comment type="caution">
    <text evidence="2">The sequence shown here is derived from an EMBL/GenBank/DDBJ whole genome shotgun (WGS) entry which is preliminary data.</text>
</comment>